<dbReference type="EMBL" id="MF405918">
    <property type="protein sequence ID" value="QKU34571.1"/>
    <property type="molecule type" value="Genomic_DNA"/>
</dbReference>
<feature type="compositionally biased region" description="Basic and acidic residues" evidence="1">
    <location>
        <begin position="37"/>
        <end position="54"/>
    </location>
</feature>
<organism evidence="2">
    <name type="scientific">Tupanvirus deep ocean</name>
    <dbReference type="NCBI Taxonomy" id="2126984"/>
    <lineage>
        <taxon>Viruses</taxon>
        <taxon>Varidnaviria</taxon>
        <taxon>Bamfordvirae</taxon>
        <taxon>Nucleocytoviricota</taxon>
        <taxon>Megaviricetes</taxon>
        <taxon>Imitervirales</taxon>
        <taxon>Mimiviridae</taxon>
        <taxon>Megamimivirinae</taxon>
        <taxon>Tupanvirus</taxon>
        <taxon>Tupanvirus altamarinense</taxon>
    </lineage>
</organism>
<dbReference type="GeneID" id="80517899"/>
<evidence type="ECO:0000256" key="1">
    <source>
        <dbReference type="SAM" id="MobiDB-lite"/>
    </source>
</evidence>
<sequence>MSFSGLDIKTGNQSKSLASIFGKKNGSMNGMESFNQVDKKPSERYRPSSKEPLTRETPLLSKETPSITRNSNLPARELPVKQPTSEVAPSAWDKPLMIIGAQNDYPSFDKDDSKTSGETRAQFDRRWVRAVTIPKYDKNSLAALVEYIKKQIIERGTTPIPKDLHPSDVESMLKFQSKYANVSTDWLAMMDKMLKKFEEIDSKYMTDDYFGLKQILSHYISNISLSFIVIGGETKFGNGIDNLQGPAPIKRLMSKEEEAKIPNIRDRIRAFFSLLPKVMESISIVHKEILQLDKEHSECLQNEAAATSLIQTLRNNIKLQEKDLTKDLDKEEKQAIQESINENKNSLKQAIFNQDFYEKKIKEKIASKKEKNDKIRTDFHKLSLYLNFSYFMHDDWCPALDYGLFPKNFDSK</sequence>
<protein>
    <submittedName>
        <fullName evidence="2">Uncharacterized protein</fullName>
    </submittedName>
</protein>
<dbReference type="RefSeq" id="YP_010781208.1">
    <property type="nucleotide sequence ID" value="NC_075038.1"/>
</dbReference>
<proteinExistence type="predicted"/>
<dbReference type="KEGG" id="vg:80517899"/>
<reference evidence="2" key="2">
    <citation type="journal article" date="2018" name="Nat. Commun.">
        <title>Tailed giant Tupanvirus possesses the most complete translational apparatus of the known virosphere.</title>
        <authorList>
            <person name="Abrahao J."/>
            <person name="Silva L."/>
            <person name="Silva L.S."/>
            <person name="Khalil J.Y.B."/>
            <person name="Rodrigues R."/>
            <person name="Arantes T."/>
            <person name="Assis F."/>
            <person name="Boratto P."/>
            <person name="Andrade M."/>
            <person name="Kroon E.G."/>
            <person name="Ribeiro B."/>
            <person name="Bergier I."/>
            <person name="Seligmann H."/>
            <person name="Ghigo E."/>
            <person name="Colson P."/>
            <person name="Levasseur A."/>
            <person name="Kroemer G."/>
            <person name="Raoult D."/>
            <person name="La Scola B."/>
        </authorList>
    </citation>
    <scope>NUCLEOTIDE SEQUENCE [LARGE SCALE GENOMIC DNA]</scope>
    <source>
        <strain evidence="2">Deep ocean</strain>
    </source>
</reference>
<accession>A0A6N1NZE8</accession>
<feature type="region of interest" description="Disordered" evidence="1">
    <location>
        <begin position="19"/>
        <end position="87"/>
    </location>
</feature>
<evidence type="ECO:0000313" key="2">
    <source>
        <dbReference type="EMBL" id="QKU34571.1"/>
    </source>
</evidence>
<feature type="compositionally biased region" description="Polar residues" evidence="1">
    <location>
        <begin position="26"/>
        <end position="36"/>
    </location>
</feature>
<name>A0A6N1NZE8_9VIRU</name>
<feature type="compositionally biased region" description="Polar residues" evidence="1">
    <location>
        <begin position="63"/>
        <end position="73"/>
    </location>
</feature>
<reference evidence="2" key="1">
    <citation type="submission" date="2017-06" db="EMBL/GenBank/DDBJ databases">
        <authorList>
            <person name="Assis F.L."/>
            <person name="Abrahao J.S."/>
            <person name="Silva L."/>
            <person name="Khalil J.B."/>
            <person name="Rodrigues R."/>
            <person name="Silva L.S."/>
            <person name="Boratto P."/>
            <person name="Andrade M."/>
            <person name="Kroon E.G."/>
            <person name="Ribeiro B."/>
            <person name="Bergier I."/>
            <person name="Seligmann H."/>
            <person name="Ghigo E."/>
            <person name="Colson P."/>
            <person name="Levasseur A."/>
            <person name="Raoult D."/>
            <person name="Scola B.L."/>
        </authorList>
    </citation>
    <scope>NUCLEOTIDE SEQUENCE</scope>
    <source>
        <strain evidence="2">Deep ocean</strain>
    </source>
</reference>